<evidence type="ECO:0000256" key="3">
    <source>
        <dbReference type="PROSITE-ProRule" id="PRU00339"/>
    </source>
</evidence>
<evidence type="ECO:0000256" key="1">
    <source>
        <dbReference type="ARBA" id="ARBA00022737"/>
    </source>
</evidence>
<dbReference type="Pfam" id="PF13432">
    <property type="entry name" value="TPR_16"/>
    <property type="match status" value="1"/>
</dbReference>
<keyword evidence="2 3" id="KW-0802">TPR repeat</keyword>
<dbReference type="SUPFAM" id="SSF48452">
    <property type="entry name" value="TPR-like"/>
    <property type="match status" value="2"/>
</dbReference>
<name>A0A9E8HK30_9ALTE</name>
<dbReference type="RefSeq" id="WP_251811266.1">
    <property type="nucleotide sequence ID" value="NZ_CP101527.1"/>
</dbReference>
<dbReference type="InterPro" id="IPR011990">
    <property type="entry name" value="TPR-like_helical_dom_sf"/>
</dbReference>
<dbReference type="InterPro" id="IPR051685">
    <property type="entry name" value="Ycf3/AcsC/BcsC/TPR_MFPF"/>
</dbReference>
<evidence type="ECO:0000313" key="5">
    <source>
        <dbReference type="EMBL" id="UZW74133.1"/>
    </source>
</evidence>
<proteinExistence type="predicted"/>
<dbReference type="SMART" id="SM00028">
    <property type="entry name" value="TPR"/>
    <property type="match status" value="4"/>
</dbReference>
<dbReference type="Gene3D" id="1.25.40.10">
    <property type="entry name" value="Tetratricopeptide repeat domain"/>
    <property type="match status" value="2"/>
</dbReference>
<dbReference type="Pfam" id="PF14559">
    <property type="entry name" value="TPR_19"/>
    <property type="match status" value="1"/>
</dbReference>
<sequence length="597" mass="67203">MKLSTYNILRSVSLVTLSILISGCSLQSLNTQADANQATDLTTEQNIEQFPSADPAIEYSDFDPETMYALLTAEIAAQRGRYDITLLNYVQQATKTKDIAVTKRAFRIAQYLKASNAQLQLSKVLAEIEPNDIEANQLAAFHHARNKKYEAAMGYMEKIIELEGDADLERLAAHSKTLSKEEQETLLNLYTSLYQRHPNNKDVIYSLAVIQKNTGHTDEAVATLAPLLVKEPEFQPAILLQAGLLYDQQKLSEAIEYLEEQTDNFPENRKMGTLYGRLLIDDKQLDEAQSVFKDLMERFPEVAGLRLSYALVSLENKDQDEAIKQFNLLLDSQQHTNESHFYLGRIADNENKTEEAIQHYLSVESGTHFYSSVSRASFLMAQEGLLNEALTGLEKLRQAAPDQAENFWLIEVNLLLDLKEDDLALGSINIALMDFPTNTKLLYSRSMLLDKAGRLDEMEQDLRTILETEPNNAVALNALGYTLADKTTRFMEAFDLISKAYQLNPNNPAILDSMGWVYYRMGNLEKSLEFLQLAYSQFPDPEVAAHLGEVLWQKGDKEGAQAIWQESLKGESSNTIVVETMKRLGAPTPPISTTEQP</sequence>
<dbReference type="PANTHER" id="PTHR44943:SF5">
    <property type="entry name" value="BLL7697 PROTEIN"/>
    <property type="match status" value="1"/>
</dbReference>
<evidence type="ECO:0000256" key="2">
    <source>
        <dbReference type="ARBA" id="ARBA00022803"/>
    </source>
</evidence>
<feature type="repeat" description="TPR" evidence="3">
    <location>
        <begin position="508"/>
        <end position="541"/>
    </location>
</feature>
<dbReference type="KEGG" id="asem:NNL22_14025"/>
<protein>
    <submittedName>
        <fullName evidence="5">Tetratricopeptide repeat protein</fullName>
    </submittedName>
</protein>
<dbReference type="PROSITE" id="PS51257">
    <property type="entry name" value="PROKAR_LIPOPROTEIN"/>
    <property type="match status" value="1"/>
</dbReference>
<keyword evidence="1" id="KW-0677">Repeat</keyword>
<keyword evidence="6" id="KW-1185">Reference proteome</keyword>
<evidence type="ECO:0000256" key="4">
    <source>
        <dbReference type="SAM" id="SignalP"/>
    </source>
</evidence>
<dbReference type="PANTHER" id="PTHR44943">
    <property type="entry name" value="CELLULOSE SYNTHASE OPERON PROTEIN C"/>
    <property type="match status" value="1"/>
</dbReference>
<dbReference type="InterPro" id="IPR019734">
    <property type="entry name" value="TPR_rpt"/>
</dbReference>
<dbReference type="EMBL" id="CP101527">
    <property type="protein sequence ID" value="UZW74133.1"/>
    <property type="molecule type" value="Genomic_DNA"/>
</dbReference>
<feature type="chain" id="PRO_5039030514" evidence="4">
    <location>
        <begin position="28"/>
        <end position="597"/>
    </location>
</feature>
<dbReference type="Proteomes" id="UP001164472">
    <property type="component" value="Chromosome"/>
</dbReference>
<dbReference type="PROSITE" id="PS50005">
    <property type="entry name" value="TPR"/>
    <property type="match status" value="1"/>
</dbReference>
<dbReference type="AlphaFoldDB" id="A0A9E8HK30"/>
<gene>
    <name evidence="5" type="ORF">NNL22_14025</name>
</gene>
<organism evidence="5 6">
    <name type="scientific">Alkalimarinus sediminis</name>
    <dbReference type="NCBI Taxonomy" id="1632866"/>
    <lineage>
        <taxon>Bacteria</taxon>
        <taxon>Pseudomonadati</taxon>
        <taxon>Pseudomonadota</taxon>
        <taxon>Gammaproteobacteria</taxon>
        <taxon>Alteromonadales</taxon>
        <taxon>Alteromonadaceae</taxon>
        <taxon>Alkalimarinus</taxon>
    </lineage>
</organism>
<keyword evidence="4" id="KW-0732">Signal</keyword>
<accession>A0A9E8HK30</accession>
<reference evidence="5" key="1">
    <citation type="submission" date="2022-07" db="EMBL/GenBank/DDBJ databases">
        <title>Alkalimarinus sp. nov., isolated from gut of a Alitta virens.</title>
        <authorList>
            <person name="Yang A.I."/>
            <person name="Shin N.-R."/>
        </authorList>
    </citation>
    <scope>NUCLEOTIDE SEQUENCE</scope>
    <source>
        <strain evidence="5">FA028</strain>
    </source>
</reference>
<feature type="signal peptide" evidence="4">
    <location>
        <begin position="1"/>
        <end position="27"/>
    </location>
</feature>
<evidence type="ECO:0000313" key="6">
    <source>
        <dbReference type="Proteomes" id="UP001164472"/>
    </source>
</evidence>